<dbReference type="PROSITE" id="PS50878">
    <property type="entry name" value="RT_POL"/>
    <property type="match status" value="1"/>
</dbReference>
<evidence type="ECO:0000313" key="3">
    <source>
        <dbReference type="Proteomes" id="UP000235145"/>
    </source>
</evidence>
<feature type="domain" description="Reverse transcriptase" evidence="1">
    <location>
        <begin position="77"/>
        <end position="351"/>
    </location>
</feature>
<dbReference type="EMBL" id="NBSK02000009">
    <property type="protein sequence ID" value="KAJ0186239.1"/>
    <property type="molecule type" value="Genomic_DNA"/>
</dbReference>
<dbReference type="SUPFAM" id="SSF56672">
    <property type="entry name" value="DNA/RNA polymerases"/>
    <property type="match status" value="1"/>
</dbReference>
<comment type="caution">
    <text evidence="2">The sequence shown here is derived from an EMBL/GenBank/DDBJ whole genome shotgun (WGS) entry which is preliminary data.</text>
</comment>
<evidence type="ECO:0000313" key="2">
    <source>
        <dbReference type="EMBL" id="KAJ0186239.1"/>
    </source>
</evidence>
<dbReference type="PANTHER" id="PTHR33116">
    <property type="entry name" value="REVERSE TRANSCRIPTASE ZINC-BINDING DOMAIN-CONTAINING PROTEIN-RELATED-RELATED"/>
    <property type="match status" value="1"/>
</dbReference>
<dbReference type="Pfam" id="PF00078">
    <property type="entry name" value="RVT_1"/>
    <property type="match status" value="1"/>
</dbReference>
<proteinExistence type="predicted"/>
<dbReference type="CDD" id="cd01650">
    <property type="entry name" value="RT_nLTR_like"/>
    <property type="match status" value="1"/>
</dbReference>
<dbReference type="PANTHER" id="PTHR33116:SF79">
    <property type="entry name" value="REVERSE TRANSCRIPTASE DOMAIN, ZINC FINGER, CCHC-TYPE-RELATED"/>
    <property type="match status" value="1"/>
</dbReference>
<accession>A0A9R1UFN4</accession>
<name>A0A9R1UFN4_LACSA</name>
<dbReference type="InterPro" id="IPR000477">
    <property type="entry name" value="RT_dom"/>
</dbReference>
<dbReference type="InterPro" id="IPR026960">
    <property type="entry name" value="RVT-Znf"/>
</dbReference>
<sequence>MDTEQWVSRPKLVNPNIKSTDMMDAIRSEAPFSVDEVKKAVWACGGDKAPGPDGLTFKFIKKYWGVIADDVMNFVGHFDEFGTLGRGCNSSCITLAPKVKDPSTLSDYRPISLIGCMYKIISKLLATRIESVVGEAQSAYVAVISILDGPLIVNELCGWAKSIKKNILLFKVDFDKAFDSINWEYLDSILGQMGFGTKWRKWIRGCLSSSRASVVVNGSLTKEFNISKGVRQGDPLSPFLFIIAMEGLNAAMKSAVEKEIFKGIQVPGDGPIISHLFYADDALFIGEWSRNNLKNLTAILKCFHVSSGLKVNYNKSKVVGVGVSSEENARWAQILGCVSRSLPFTYLGVPVGANMKLIKNWKPIIDKFQAKLSTWKSKTLSFGGRLTLTKAVLGNLPTYYMSLFKAPIGVIESLEKIRRKFLWGGSEEKSKIHWVAWDKVIAPKELGGLGVGSIRALNVALLVKWWWRIKQETSSLNTQLKKQTDRLHSKKEIQRWLEQYCGCEKDIEAMGFRFNEIFQQIIKSGDNTQFWQDTWAGSEKLKIVYPGLYEIEMNKTCTVSERIVAGKFMGKWKKRPLTSDLAAQVDGISAAIGPVSLQLGEDKFSCQLAPDGIYQVNLPRRKIDTQPSISIITFIWRAALERIPTTMALSQRGVKIETNNCSACIGESECANHVLIKCPFAATVIQKIIRWCGVTDGFWS</sequence>
<reference evidence="2 3" key="1">
    <citation type="journal article" date="2017" name="Nat. Commun.">
        <title>Genome assembly with in vitro proximity ligation data and whole-genome triplication in lettuce.</title>
        <authorList>
            <person name="Reyes-Chin-Wo S."/>
            <person name="Wang Z."/>
            <person name="Yang X."/>
            <person name="Kozik A."/>
            <person name="Arikit S."/>
            <person name="Song C."/>
            <person name="Xia L."/>
            <person name="Froenicke L."/>
            <person name="Lavelle D.O."/>
            <person name="Truco M.J."/>
            <person name="Xia R."/>
            <person name="Zhu S."/>
            <person name="Xu C."/>
            <person name="Xu H."/>
            <person name="Xu X."/>
            <person name="Cox K."/>
            <person name="Korf I."/>
            <person name="Meyers B.C."/>
            <person name="Michelmore R.W."/>
        </authorList>
    </citation>
    <scope>NUCLEOTIDE SEQUENCE [LARGE SCALE GENOMIC DNA]</scope>
    <source>
        <strain evidence="3">cv. Salinas</strain>
        <tissue evidence="2">Seedlings</tissue>
    </source>
</reference>
<keyword evidence="3" id="KW-1185">Reference proteome</keyword>
<protein>
    <recommendedName>
        <fullName evidence="1">Reverse transcriptase domain-containing protein</fullName>
    </recommendedName>
</protein>
<dbReference type="AlphaFoldDB" id="A0A9R1UFN4"/>
<dbReference type="InterPro" id="IPR043502">
    <property type="entry name" value="DNA/RNA_pol_sf"/>
</dbReference>
<evidence type="ECO:0000259" key="1">
    <source>
        <dbReference type="PROSITE" id="PS50878"/>
    </source>
</evidence>
<dbReference type="Proteomes" id="UP000235145">
    <property type="component" value="Unassembled WGS sequence"/>
</dbReference>
<gene>
    <name evidence="2" type="ORF">LSAT_V11C900503020</name>
</gene>
<dbReference type="Pfam" id="PF13966">
    <property type="entry name" value="zf-RVT"/>
    <property type="match status" value="1"/>
</dbReference>
<organism evidence="2 3">
    <name type="scientific">Lactuca sativa</name>
    <name type="common">Garden lettuce</name>
    <dbReference type="NCBI Taxonomy" id="4236"/>
    <lineage>
        <taxon>Eukaryota</taxon>
        <taxon>Viridiplantae</taxon>
        <taxon>Streptophyta</taxon>
        <taxon>Embryophyta</taxon>
        <taxon>Tracheophyta</taxon>
        <taxon>Spermatophyta</taxon>
        <taxon>Magnoliopsida</taxon>
        <taxon>eudicotyledons</taxon>
        <taxon>Gunneridae</taxon>
        <taxon>Pentapetalae</taxon>
        <taxon>asterids</taxon>
        <taxon>campanulids</taxon>
        <taxon>Asterales</taxon>
        <taxon>Asteraceae</taxon>
        <taxon>Cichorioideae</taxon>
        <taxon>Cichorieae</taxon>
        <taxon>Lactucinae</taxon>
        <taxon>Lactuca</taxon>
    </lineage>
</organism>